<dbReference type="GO" id="GO:0000724">
    <property type="term" value="P:double-strand break repair via homologous recombination"/>
    <property type="evidence" value="ECO:0007669"/>
    <property type="project" value="TreeGrafter"/>
</dbReference>
<reference evidence="3 4" key="1">
    <citation type="submission" date="2019-05" db="EMBL/GenBank/DDBJ databases">
        <title>Mikania micrantha, genome provides insights into the molecular mechanism of rapid growth.</title>
        <authorList>
            <person name="Liu B."/>
        </authorList>
    </citation>
    <scope>NUCLEOTIDE SEQUENCE [LARGE SCALE GENOMIC DNA]</scope>
    <source>
        <strain evidence="3">NLD-2019</strain>
        <tissue evidence="3">Leaf</tissue>
    </source>
</reference>
<dbReference type="AlphaFoldDB" id="A0A5N6LEU4"/>
<dbReference type="GO" id="GO:0005634">
    <property type="term" value="C:nucleus"/>
    <property type="evidence" value="ECO:0007669"/>
    <property type="project" value="TreeGrafter"/>
</dbReference>
<evidence type="ECO:0000256" key="2">
    <source>
        <dbReference type="SAM" id="Coils"/>
    </source>
</evidence>
<dbReference type="PANTHER" id="PTHR45916">
    <property type="entry name" value="STRUCTURAL MAINTENANCE OF CHROMOSOMES PROTEIN 5"/>
    <property type="match status" value="1"/>
</dbReference>
<gene>
    <name evidence="3" type="ORF">E3N88_43521</name>
</gene>
<feature type="coiled-coil region" evidence="2">
    <location>
        <begin position="85"/>
        <end position="178"/>
    </location>
</feature>
<accession>A0A5N6LEU4</accession>
<protein>
    <submittedName>
        <fullName evidence="3">Uncharacterized protein</fullName>
    </submittedName>
</protein>
<evidence type="ECO:0000313" key="4">
    <source>
        <dbReference type="Proteomes" id="UP000326396"/>
    </source>
</evidence>
<name>A0A5N6LEU4_9ASTR</name>
<evidence type="ECO:0000256" key="1">
    <source>
        <dbReference type="ARBA" id="ARBA00023054"/>
    </source>
</evidence>
<sequence>MDASPLSTLHCDLAAQLGKTRLVDQKKLKLHSMGKEEDLAVALSKLVEDAENFNIHRFKCALEIKSLLIQATAYGRSYAEKFMASSELEMKIKEMEASIKQQEKVALQESLHFEQCKKEMEDYRQQLAAATRAAESVTVITPALEHEFLQVVELSVKLESIEQELIASLEELSSLKGKCLPILRNLVAQIKETFSRNFQEMVDAGEVSLDELGNDFDSYGIQTTAAKVHLSSDGCGSNKA</sequence>
<keyword evidence="4" id="KW-1185">Reference proteome</keyword>
<evidence type="ECO:0000313" key="3">
    <source>
        <dbReference type="EMBL" id="KAD0949283.1"/>
    </source>
</evidence>
<dbReference type="PANTHER" id="PTHR45916:SF1">
    <property type="entry name" value="STRUCTURAL MAINTENANCE OF CHROMOSOMES PROTEIN 5"/>
    <property type="match status" value="1"/>
</dbReference>
<dbReference type="Proteomes" id="UP000326396">
    <property type="component" value="Unassembled WGS sequence"/>
</dbReference>
<keyword evidence="1 2" id="KW-0175">Coiled coil</keyword>
<comment type="caution">
    <text evidence="3">The sequence shown here is derived from an EMBL/GenBank/DDBJ whole genome shotgun (WGS) entry which is preliminary data.</text>
</comment>
<dbReference type="GO" id="GO:0030915">
    <property type="term" value="C:Smc5-Smc6 complex"/>
    <property type="evidence" value="ECO:0007669"/>
    <property type="project" value="TreeGrafter"/>
</dbReference>
<organism evidence="3 4">
    <name type="scientific">Mikania micrantha</name>
    <name type="common">bitter vine</name>
    <dbReference type="NCBI Taxonomy" id="192012"/>
    <lineage>
        <taxon>Eukaryota</taxon>
        <taxon>Viridiplantae</taxon>
        <taxon>Streptophyta</taxon>
        <taxon>Embryophyta</taxon>
        <taxon>Tracheophyta</taxon>
        <taxon>Spermatophyta</taxon>
        <taxon>Magnoliopsida</taxon>
        <taxon>eudicotyledons</taxon>
        <taxon>Gunneridae</taxon>
        <taxon>Pentapetalae</taxon>
        <taxon>asterids</taxon>
        <taxon>campanulids</taxon>
        <taxon>Asterales</taxon>
        <taxon>Asteraceae</taxon>
        <taxon>Asteroideae</taxon>
        <taxon>Heliantheae alliance</taxon>
        <taxon>Eupatorieae</taxon>
        <taxon>Mikania</taxon>
    </lineage>
</organism>
<dbReference type="GO" id="GO:0003697">
    <property type="term" value="F:single-stranded DNA binding"/>
    <property type="evidence" value="ECO:0007669"/>
    <property type="project" value="TreeGrafter"/>
</dbReference>
<dbReference type="OrthoDB" id="10254973at2759"/>
<proteinExistence type="predicted"/>
<dbReference type="EMBL" id="SZYD01001236">
    <property type="protein sequence ID" value="KAD0949283.1"/>
    <property type="molecule type" value="Genomic_DNA"/>
</dbReference>